<dbReference type="Gene3D" id="3.30.110.40">
    <property type="entry name" value="TusA-like domain"/>
    <property type="match status" value="1"/>
</dbReference>
<dbReference type="Pfam" id="PF10006">
    <property type="entry name" value="DUF2249"/>
    <property type="match status" value="1"/>
</dbReference>
<dbReference type="SUPFAM" id="SSF64307">
    <property type="entry name" value="SirA-like"/>
    <property type="match status" value="1"/>
</dbReference>
<evidence type="ECO:0000313" key="3">
    <source>
        <dbReference type="Proteomes" id="UP000739411"/>
    </source>
</evidence>
<accession>A0A935KDZ2</accession>
<protein>
    <submittedName>
        <fullName evidence="2">DUF2249 domain-containing protein</fullName>
    </submittedName>
</protein>
<proteinExistence type="predicted"/>
<gene>
    <name evidence="2" type="ORF">IPJ38_19400</name>
</gene>
<evidence type="ECO:0000259" key="1">
    <source>
        <dbReference type="Pfam" id="PF10006"/>
    </source>
</evidence>
<feature type="domain" description="DUF2249" evidence="1">
    <location>
        <begin position="10"/>
        <end position="74"/>
    </location>
</feature>
<organism evidence="2 3">
    <name type="scientific">Candidatus Dechloromonas phosphorivorans</name>
    <dbReference type="NCBI Taxonomy" id="2899244"/>
    <lineage>
        <taxon>Bacteria</taxon>
        <taxon>Pseudomonadati</taxon>
        <taxon>Pseudomonadota</taxon>
        <taxon>Betaproteobacteria</taxon>
        <taxon>Rhodocyclales</taxon>
        <taxon>Azonexaceae</taxon>
        <taxon>Dechloromonas</taxon>
    </lineage>
</organism>
<dbReference type="AlphaFoldDB" id="A0A935KDZ2"/>
<dbReference type="InterPro" id="IPR018720">
    <property type="entry name" value="DUF2249"/>
</dbReference>
<name>A0A935KDZ2_9RHOO</name>
<comment type="caution">
    <text evidence="2">The sequence shown here is derived from an EMBL/GenBank/DDBJ whole genome shotgun (WGS) entry which is preliminary data.</text>
</comment>
<reference evidence="2 3" key="1">
    <citation type="submission" date="2020-10" db="EMBL/GenBank/DDBJ databases">
        <title>Connecting structure to function with the recovery of over 1000 high-quality activated sludge metagenome-assembled genomes encoding full-length rRNA genes using long-read sequencing.</title>
        <authorList>
            <person name="Singleton C.M."/>
            <person name="Petriglieri F."/>
            <person name="Kristensen J.M."/>
            <person name="Kirkegaard R.H."/>
            <person name="Michaelsen T.Y."/>
            <person name="Andersen M.H."/>
            <person name="Karst S.M."/>
            <person name="Dueholm M.S."/>
            <person name="Nielsen P.H."/>
            <person name="Albertsen M."/>
        </authorList>
    </citation>
    <scope>NUCLEOTIDE SEQUENCE [LARGE SCALE GENOMIC DNA]</scope>
    <source>
        <strain evidence="2">EsbW_18-Q3-R4-48_BATAC.463</strain>
    </source>
</reference>
<dbReference type="InterPro" id="IPR036868">
    <property type="entry name" value="TusA-like_sf"/>
</dbReference>
<dbReference type="Proteomes" id="UP000739411">
    <property type="component" value="Unassembled WGS sequence"/>
</dbReference>
<evidence type="ECO:0000313" key="2">
    <source>
        <dbReference type="EMBL" id="MBK7416936.1"/>
    </source>
</evidence>
<dbReference type="EMBL" id="JADJMS010000047">
    <property type="protein sequence ID" value="MBK7416936.1"/>
    <property type="molecule type" value="Genomic_DNA"/>
</dbReference>
<dbReference type="CDD" id="cd00291">
    <property type="entry name" value="SirA_YedF_YeeD"/>
    <property type="match status" value="1"/>
</dbReference>
<sequence>MSHPKTPHVVDARYMEPPEPFTKTMEMLDTLKEGEKMLLLLFREPHPLYRVLKQNGHAYEVELVADGTFEILIWP</sequence>